<dbReference type="RefSeq" id="YP_005454262.1">
    <property type="nucleotide sequence ID" value="NC_017087.1"/>
</dbReference>
<accession>H9ABL9</accession>
<dbReference type="PDB" id="6QGI">
    <property type="method" value="X-ray"/>
    <property type="resolution" value="2.46 A"/>
    <property type="chains" value="A=33-565"/>
</dbReference>
<feature type="glycosylation site" description="N-linked (GlcNAc...) asparagine" evidence="4">
    <location>
        <position position="428"/>
    </location>
</feature>
<evidence type="ECO:0007829" key="4">
    <source>
        <dbReference type="PDB" id="6QGI"/>
    </source>
</evidence>
<dbReference type="Pfam" id="PF26255">
    <property type="entry name" value="Viral_env_HRPV"/>
    <property type="match status" value="1"/>
</dbReference>
<dbReference type="EMBL" id="JN882264">
    <property type="protein sequence ID" value="AFD03989.1"/>
    <property type="molecule type" value="Genomic_DNA"/>
</dbReference>
<dbReference type="PROSITE" id="PS51318">
    <property type="entry name" value="TAT"/>
    <property type="match status" value="1"/>
</dbReference>
<reference evidence="4" key="2">
    <citation type="journal article" date="2019" name="Nat. Commun.">
        <title>The structure of a prokaryotic viral envelope protein expands the landscape of membrane fusion proteins.</title>
        <authorList>
            <person name="El Omari K."/>
            <person name="Li S."/>
            <person name="Kotecha A."/>
            <person name="Walter T.S."/>
            <person name="Bignon E.A."/>
            <person name="Harlos K."/>
            <person name="Somerharju P."/>
            <person name="De Haas F."/>
            <person name="Clare D.K."/>
            <person name="Molin M."/>
            <person name="Hurtado F."/>
            <person name="Li M."/>
            <person name="Grimes J.M."/>
            <person name="Bamford D.H."/>
            <person name="Tischler N.D."/>
            <person name="Huiskonen J.T."/>
            <person name="Stuart D.I."/>
            <person name="Roine E."/>
        </authorList>
    </citation>
    <scope>X-RAY CRYSTALLOGRAPHY (2.46 ANGSTROMS) OF 33-565</scope>
    <scope>GLYCOSYLATION AT ASN-428</scope>
</reference>
<dbReference type="InterPro" id="IPR006311">
    <property type="entry name" value="TAT_signal"/>
</dbReference>
<dbReference type="KEGG" id="vg:11948249"/>
<keyword evidence="3" id="KW-1185">Reference proteome</keyword>
<sequence length="565" mass="59610">MGRRTFVKGLGAAGAATVGLSVDDGFAQDAQAIAPLVGVGLAAGAVGVGWALREFEIVGSDAPPEGLTADALKQQVYQTAKTRKSTNASTIVDNQNILDGVKHTAYTDAKIAAIEELNAGSAESAVLDAATTEVNSYLTTVQSNFLKTWNESVAELDSILSTVVNHPDIGKGDVFLMLNGSDNTIEDLLANPSGSTDATSFTLADGTTMSVGTVEVDRGTESYYYDPMSGLVGDLGDLKNGGPTVQYDGNSLVYLNASNWKPIYDEMDTVLQNVRSGISTWVSNVYGDVQSGEIEVSDLVTPRERAAMMAQEEGMSQAIADLIALNVPVDAEREATITIQDTGATLPGTFALTDASDGPLESGKTYDPSTFSGDVYFTADMSLVEGDWTAYQSGVDGGNVTLTSEPYSGTAVELNTAANETVAVDAGNWTATGNGTWYHDVSPELETDITSIESARFLSTAEQTQYETIQLQGSFTIDKLTNTQTGEEVTATSFDSSEPHTDSNYITQEEWDQLEQQNKELIEKYEQSQSGGGLDLGQFDMFGIPGEIVAVGVAALVGLGVLGNN</sequence>
<reference evidence="2 3" key="1">
    <citation type="journal article" date="2012" name="Nucleic Acids Res.">
        <title>Related haloarchaeal pleomorphic viruses contain different genome types.</title>
        <authorList>
            <person name="Sencilo A."/>
            <person name="Paulin L."/>
            <person name="Kellner S."/>
            <person name="Helm M."/>
            <person name="Roine E."/>
        </authorList>
    </citation>
    <scope>NUCLEOTIDE SEQUENCE [LARGE SCALE GENOMIC DNA]</scope>
</reference>
<organism evidence="2 3">
    <name type="scientific">Halorubrum pleomorphic virus 2</name>
    <dbReference type="NCBI Taxonomy" id="1156719"/>
    <lineage>
        <taxon>Viruses</taxon>
        <taxon>Monodnaviria</taxon>
        <taxon>Trapavirae</taxon>
        <taxon>Saleviricota</taxon>
        <taxon>Huolimaviricetes</taxon>
        <taxon>Haloruvirales</taxon>
        <taxon>Pleolipoviridae</taxon>
        <taxon>Alphapleolipovirus</taxon>
        <taxon>Alphapleolipovirus thailandense</taxon>
    </lineage>
</organism>
<evidence type="ECO:0000313" key="3">
    <source>
        <dbReference type="Proteomes" id="UP000007571"/>
    </source>
</evidence>
<evidence type="ECO:0000259" key="1">
    <source>
        <dbReference type="Pfam" id="PF26255"/>
    </source>
</evidence>
<dbReference type="GeneID" id="11948249"/>
<dbReference type="SMR" id="H9ABL9"/>
<name>H9ABL9_9VIRU</name>
<feature type="domain" description="Envelope protein N-terminal" evidence="1">
    <location>
        <begin position="57"/>
        <end position="326"/>
    </location>
</feature>
<evidence type="ECO:0000313" key="2">
    <source>
        <dbReference type="EMBL" id="AFD03989.1"/>
    </source>
</evidence>
<keyword evidence="4" id="KW-0002">3D-structure</keyword>
<dbReference type="InterPro" id="IPR058677">
    <property type="entry name" value="ORF4_N"/>
</dbReference>
<dbReference type="OrthoDB" id="7649at10239"/>
<dbReference type="PDBsum" id="6QGI"/>
<protein>
    <submittedName>
        <fullName evidence="2">VP5</fullName>
    </submittedName>
</protein>
<proteinExistence type="evidence at protein level"/>
<dbReference type="Proteomes" id="UP000007571">
    <property type="component" value="Segment"/>
</dbReference>
<gene>
    <name evidence="2" type="primary">5</name>
</gene>